<proteinExistence type="predicted"/>
<dbReference type="RefSeq" id="WP_023162271.1">
    <property type="nucleotide sequence ID" value="NC_022592.1"/>
</dbReference>
<gene>
    <name evidence="2" type="ORF">CAETHG_1516</name>
</gene>
<keyword evidence="3" id="KW-1185">Reference proteome</keyword>
<organism evidence="2 3">
    <name type="scientific">Clostridium autoethanogenum DSM 10061</name>
    <dbReference type="NCBI Taxonomy" id="1341692"/>
    <lineage>
        <taxon>Bacteria</taxon>
        <taxon>Bacillati</taxon>
        <taxon>Bacillota</taxon>
        <taxon>Clostridia</taxon>
        <taxon>Eubacteriales</taxon>
        <taxon>Clostridiaceae</taxon>
        <taxon>Clostridium</taxon>
    </lineage>
</organism>
<sequence length="54" mass="6225">MYDHLVSLISTVGFPIAVSIYLLIRFENKIDLLVKSVEDLKEDISAVIKYQKKK</sequence>
<reference evidence="3" key="1">
    <citation type="journal article" date="2014" name="Biotechnol. Biofuels">
        <title>Comparison of single-molecule sequencing and hybrid approaches for finishing the genome of Clostridium autoethanogenum and analysis of CRISPR systems in industrial relevant Clostridia.</title>
        <authorList>
            <person name="Brown S.D."/>
            <person name="Nagaraju S."/>
            <person name="Utturkar S."/>
            <person name="De Tissera S."/>
            <person name="Segovia S."/>
            <person name="Mitchell W."/>
            <person name="Land M.L."/>
            <person name="Dassanayake A."/>
            <person name="Kopke M."/>
        </authorList>
    </citation>
    <scope>NUCLEOTIDE SEQUENCE [LARGE SCALE GENOMIC DNA]</scope>
    <source>
        <strain evidence="3">DSM 10061</strain>
    </source>
</reference>
<protein>
    <submittedName>
        <fullName evidence="2">YvrJ family protein</fullName>
    </submittedName>
</protein>
<keyword evidence="1" id="KW-0472">Membrane</keyword>
<keyword evidence="1" id="KW-1133">Transmembrane helix</keyword>
<feature type="transmembrane region" description="Helical" evidence="1">
    <location>
        <begin position="6"/>
        <end position="24"/>
    </location>
</feature>
<evidence type="ECO:0000313" key="3">
    <source>
        <dbReference type="Proteomes" id="UP000017590"/>
    </source>
</evidence>
<dbReference type="Proteomes" id="UP000017590">
    <property type="component" value="Chromosome"/>
</dbReference>
<evidence type="ECO:0000313" key="2">
    <source>
        <dbReference type="EMBL" id="AGY75739.1"/>
    </source>
</evidence>
<dbReference type="EMBL" id="CP006763">
    <property type="protein sequence ID" value="AGY75739.1"/>
    <property type="molecule type" value="Genomic_DNA"/>
</dbReference>
<dbReference type="InterPro" id="IPR024419">
    <property type="entry name" value="YvrJ"/>
</dbReference>
<name>A0ABM5NTK0_9CLOT</name>
<keyword evidence="1" id="KW-0812">Transmembrane</keyword>
<evidence type="ECO:0000256" key="1">
    <source>
        <dbReference type="SAM" id="Phobius"/>
    </source>
</evidence>
<dbReference type="Pfam" id="PF12841">
    <property type="entry name" value="YvrJ"/>
    <property type="match status" value="1"/>
</dbReference>
<accession>A0ABM5NTK0</accession>